<accession>A0A166G0F0</accession>
<dbReference type="KEGG" id="dcr:108204892"/>
<dbReference type="InterPro" id="IPR023795">
    <property type="entry name" value="Serpin_CS"/>
</dbReference>
<dbReference type="OMA" id="DLKKMFM"/>
<dbReference type="Pfam" id="PF00079">
    <property type="entry name" value="Serpin"/>
    <property type="match status" value="1"/>
</dbReference>
<dbReference type="Gramene" id="KZN08404">
    <property type="protein sequence ID" value="KZN08404"/>
    <property type="gene ID" value="DCAR_000950"/>
</dbReference>
<evidence type="ECO:0000313" key="4">
    <source>
        <dbReference type="Proteomes" id="UP000077755"/>
    </source>
</evidence>
<gene>
    <name evidence="3" type="ORF">DCAR_0100907</name>
</gene>
<evidence type="ECO:0000256" key="2">
    <source>
        <dbReference type="RuleBase" id="RU000411"/>
    </source>
</evidence>
<reference evidence="3" key="2">
    <citation type="submission" date="2022-03" db="EMBL/GenBank/DDBJ databases">
        <title>Draft title - Genomic analysis of global carrot germplasm unveils the trajectory of domestication and the origin of high carotenoid orange carrot.</title>
        <authorList>
            <person name="Iorizzo M."/>
            <person name="Ellison S."/>
            <person name="Senalik D."/>
            <person name="Macko-Podgorni A."/>
            <person name="Grzebelus D."/>
            <person name="Bostan H."/>
            <person name="Rolling W."/>
            <person name="Curaba J."/>
            <person name="Simon P."/>
        </authorList>
    </citation>
    <scope>NUCLEOTIDE SEQUENCE</scope>
    <source>
        <tissue evidence="3">Leaf</tissue>
    </source>
</reference>
<dbReference type="PANTHER" id="PTHR11461">
    <property type="entry name" value="SERINE PROTEASE INHIBITOR, SERPIN"/>
    <property type="match status" value="1"/>
</dbReference>
<comment type="similarity">
    <text evidence="1 2">Belongs to the serpin family.</text>
</comment>
<evidence type="ECO:0000313" key="3">
    <source>
        <dbReference type="EMBL" id="WOG81756.1"/>
    </source>
</evidence>
<dbReference type="PROSITE" id="PS00284">
    <property type="entry name" value="SERPIN"/>
    <property type="match status" value="1"/>
</dbReference>
<dbReference type="SUPFAM" id="SSF56574">
    <property type="entry name" value="Serpins"/>
    <property type="match status" value="1"/>
</dbReference>
<dbReference type="GO" id="GO:0004867">
    <property type="term" value="F:serine-type endopeptidase inhibitor activity"/>
    <property type="evidence" value="ECO:0007669"/>
    <property type="project" value="InterPro"/>
</dbReference>
<dbReference type="InterPro" id="IPR000215">
    <property type="entry name" value="Serpin_fam"/>
</dbReference>
<reference evidence="3" key="1">
    <citation type="journal article" date="2016" name="Nat. Genet.">
        <title>A high-quality carrot genome assembly provides new insights into carotenoid accumulation and asterid genome evolution.</title>
        <authorList>
            <person name="Iorizzo M."/>
            <person name="Ellison S."/>
            <person name="Senalik D."/>
            <person name="Zeng P."/>
            <person name="Satapoomin P."/>
            <person name="Huang J."/>
            <person name="Bowman M."/>
            <person name="Iovene M."/>
            <person name="Sanseverino W."/>
            <person name="Cavagnaro P."/>
            <person name="Yildiz M."/>
            <person name="Macko-Podgorni A."/>
            <person name="Moranska E."/>
            <person name="Grzebelus E."/>
            <person name="Grzebelus D."/>
            <person name="Ashrafi H."/>
            <person name="Zheng Z."/>
            <person name="Cheng S."/>
            <person name="Spooner D."/>
            <person name="Van Deynze A."/>
            <person name="Simon P."/>
        </authorList>
    </citation>
    <scope>NUCLEOTIDE SEQUENCE</scope>
    <source>
        <tissue evidence="3">Leaf</tissue>
    </source>
</reference>
<dbReference type="Gene3D" id="3.30.497.10">
    <property type="entry name" value="Antithrombin, subunit I, domain 2"/>
    <property type="match status" value="1"/>
</dbReference>
<sequence length="407" mass="45596">MAQGNSDLLRHFCWTSQKSLENQADVSLTLAKHILLNRGKDSNVVFSPISIQVILGMIAGGASGQTLDQLLWFLKASSIEEVHYIYSHIVHLVFANGSLPDGPNLSIANFVWLEQTLSLRPSFKQVLDTYKASCQRVDFKNKAEEVRNLVNSWVETVTNNLVKQILPPNSVGRDTKLILANALYYKGTWSSEFDASRTMHFDFHLLNGQLVQVPFMTRTKKRELSAFDGFKVLKLPYKQGGTQSSGEPSFSMYIYLPNAKDGLPALVERAGSESGFLDRYIPYQEINAGMFWIPKFKFEYEIELSEALKSLGLASPFDPNVGLMQIVDNFRPLFVSKIYHKSFIEVDESGTEAAAATVAVMLLGGFAPSRQEFRIDFVADHPFLYVIREDKTGIVQFIGQVLNPSAT</sequence>
<dbReference type="OrthoDB" id="671595at2759"/>
<dbReference type="InterPro" id="IPR023796">
    <property type="entry name" value="Serpin_dom"/>
</dbReference>
<evidence type="ECO:0000256" key="1">
    <source>
        <dbReference type="ARBA" id="ARBA00009500"/>
    </source>
</evidence>
<protein>
    <submittedName>
        <fullName evidence="3">Uncharacterized protein</fullName>
    </submittedName>
</protein>
<keyword evidence="4" id="KW-1185">Reference proteome</keyword>
<dbReference type="InterPro" id="IPR042178">
    <property type="entry name" value="Serpin_sf_1"/>
</dbReference>
<name>A0A166G0F0_DAUCS</name>
<dbReference type="PANTHER" id="PTHR11461:SF315">
    <property type="entry name" value="SERPIN-Z3-LIKE"/>
    <property type="match status" value="1"/>
</dbReference>
<dbReference type="InterPro" id="IPR042185">
    <property type="entry name" value="Serpin_sf_2"/>
</dbReference>
<dbReference type="SMART" id="SM00093">
    <property type="entry name" value="SERPIN"/>
    <property type="match status" value="1"/>
</dbReference>
<dbReference type="EMBL" id="CP093343">
    <property type="protein sequence ID" value="WOG81756.1"/>
    <property type="molecule type" value="Genomic_DNA"/>
</dbReference>
<dbReference type="Gene3D" id="2.30.39.10">
    <property type="entry name" value="Alpha-1-antitrypsin, domain 1"/>
    <property type="match status" value="1"/>
</dbReference>
<dbReference type="InterPro" id="IPR036186">
    <property type="entry name" value="Serpin_sf"/>
</dbReference>
<dbReference type="AlphaFoldDB" id="A0A166G0F0"/>
<proteinExistence type="inferred from homology"/>
<dbReference type="GO" id="GO:0005615">
    <property type="term" value="C:extracellular space"/>
    <property type="evidence" value="ECO:0007669"/>
    <property type="project" value="InterPro"/>
</dbReference>
<organism evidence="3 4">
    <name type="scientific">Daucus carota subsp. sativus</name>
    <name type="common">Carrot</name>
    <dbReference type="NCBI Taxonomy" id="79200"/>
    <lineage>
        <taxon>Eukaryota</taxon>
        <taxon>Viridiplantae</taxon>
        <taxon>Streptophyta</taxon>
        <taxon>Embryophyta</taxon>
        <taxon>Tracheophyta</taxon>
        <taxon>Spermatophyta</taxon>
        <taxon>Magnoliopsida</taxon>
        <taxon>eudicotyledons</taxon>
        <taxon>Gunneridae</taxon>
        <taxon>Pentapetalae</taxon>
        <taxon>asterids</taxon>
        <taxon>campanulids</taxon>
        <taxon>Apiales</taxon>
        <taxon>Apiaceae</taxon>
        <taxon>Apioideae</taxon>
        <taxon>Scandiceae</taxon>
        <taxon>Daucinae</taxon>
        <taxon>Daucus</taxon>
        <taxon>Daucus sect. Daucus</taxon>
    </lineage>
</organism>
<dbReference type="Proteomes" id="UP000077755">
    <property type="component" value="Chromosome 1"/>
</dbReference>
<dbReference type="CDD" id="cd02043">
    <property type="entry name" value="serpinP_plants"/>
    <property type="match status" value="1"/>
</dbReference>